<protein>
    <submittedName>
        <fullName evidence="1">Uncharacterized protein</fullName>
    </submittedName>
</protein>
<evidence type="ECO:0000313" key="1">
    <source>
        <dbReference type="EMBL" id="GFU17079.1"/>
    </source>
</evidence>
<keyword evidence="2" id="KW-1185">Reference proteome</keyword>
<reference evidence="1" key="1">
    <citation type="submission" date="2020-08" db="EMBL/GenBank/DDBJ databases">
        <title>Multicomponent nature underlies the extraordinary mechanical properties of spider dragline silk.</title>
        <authorList>
            <person name="Kono N."/>
            <person name="Nakamura H."/>
            <person name="Mori M."/>
            <person name="Yoshida Y."/>
            <person name="Ohtoshi R."/>
            <person name="Malay A.D."/>
            <person name="Moran D.A.P."/>
            <person name="Tomita M."/>
            <person name="Numata K."/>
            <person name="Arakawa K."/>
        </authorList>
    </citation>
    <scope>NUCLEOTIDE SEQUENCE</scope>
</reference>
<accession>A0A8X6QBZ3</accession>
<dbReference type="EMBL" id="BMAW01079869">
    <property type="protein sequence ID" value="GFU17079.1"/>
    <property type="molecule type" value="Genomic_DNA"/>
</dbReference>
<dbReference type="Proteomes" id="UP000887013">
    <property type="component" value="Unassembled WGS sequence"/>
</dbReference>
<dbReference type="AlphaFoldDB" id="A0A8X6QBZ3"/>
<gene>
    <name evidence="1" type="ORF">NPIL_131801</name>
</gene>
<evidence type="ECO:0000313" key="2">
    <source>
        <dbReference type="Proteomes" id="UP000887013"/>
    </source>
</evidence>
<sequence length="140" mass="16607">MAIQYILKLLNCLLSDEAIKDIESSTKVQAACSKWNHQKIGKSNFFPFWKAEDKLAVVIIFCCDLYNKSEYRDILMREMLFPYRPHGFRGFKASKWYRIYRSLSTRGTKYLDFAYFHLMDAIFCTILLTGKVRTFPKQLF</sequence>
<comment type="caution">
    <text evidence="1">The sequence shown here is derived from an EMBL/GenBank/DDBJ whole genome shotgun (WGS) entry which is preliminary data.</text>
</comment>
<proteinExistence type="predicted"/>
<name>A0A8X6QBZ3_NEPPI</name>
<organism evidence="1 2">
    <name type="scientific">Nephila pilipes</name>
    <name type="common">Giant wood spider</name>
    <name type="synonym">Nephila maculata</name>
    <dbReference type="NCBI Taxonomy" id="299642"/>
    <lineage>
        <taxon>Eukaryota</taxon>
        <taxon>Metazoa</taxon>
        <taxon>Ecdysozoa</taxon>
        <taxon>Arthropoda</taxon>
        <taxon>Chelicerata</taxon>
        <taxon>Arachnida</taxon>
        <taxon>Araneae</taxon>
        <taxon>Araneomorphae</taxon>
        <taxon>Entelegynae</taxon>
        <taxon>Araneoidea</taxon>
        <taxon>Nephilidae</taxon>
        <taxon>Nephila</taxon>
    </lineage>
</organism>